<protein>
    <submittedName>
        <fullName evidence="2">Uncharacterized protein</fullName>
    </submittedName>
</protein>
<feature type="region of interest" description="Disordered" evidence="1">
    <location>
        <begin position="339"/>
        <end position="412"/>
    </location>
</feature>
<name>A0A0G4FRF1_9ALVE</name>
<feature type="region of interest" description="Disordered" evidence="1">
    <location>
        <begin position="203"/>
        <end position="230"/>
    </location>
</feature>
<evidence type="ECO:0000256" key="1">
    <source>
        <dbReference type="SAM" id="MobiDB-lite"/>
    </source>
</evidence>
<reference evidence="2" key="1">
    <citation type="submission" date="2014-11" db="EMBL/GenBank/DDBJ databases">
        <authorList>
            <person name="Otto D Thomas"/>
            <person name="Naeem Raeece"/>
        </authorList>
    </citation>
    <scope>NUCLEOTIDE SEQUENCE</scope>
</reference>
<feature type="compositionally biased region" description="Basic and acidic residues" evidence="1">
    <location>
        <begin position="203"/>
        <end position="215"/>
    </location>
</feature>
<accession>A0A0G4FRF1</accession>
<feature type="region of interest" description="Disordered" evidence="1">
    <location>
        <begin position="69"/>
        <end position="151"/>
    </location>
</feature>
<feature type="compositionally biased region" description="Basic and acidic residues" evidence="1">
    <location>
        <begin position="358"/>
        <end position="374"/>
    </location>
</feature>
<feature type="compositionally biased region" description="Acidic residues" evidence="1">
    <location>
        <begin position="118"/>
        <end position="127"/>
    </location>
</feature>
<gene>
    <name evidence="2" type="ORF">Cvel_3632</name>
</gene>
<dbReference type="AlphaFoldDB" id="A0A0G4FRF1"/>
<dbReference type="EMBL" id="CDMZ01000550">
    <property type="protein sequence ID" value="CEM16637.1"/>
    <property type="molecule type" value="Genomic_DNA"/>
</dbReference>
<proteinExistence type="predicted"/>
<sequence>MSNFLTGSEEELAILEMFPEGKERSSAKAAIMLRRESNQEVPLKEDIFFYRVYLGLDRILPFGLFATEEKEGKGKGGKGGRKGKRALASNTADNSEEALAEAAAAASAEAKKRKTGEEENPDGEGEGAAERERDGEGEGQNEDGSGMITRVSCPHGNMSRCKDCGGHAKCAHNKRVYRCRECYPNGAPPPLPKSERESVRVVKEKAPKQPRERVSRVSVSSEGRERKRTTCPHGKRPDRCYDCGGHSVCEHRREKNRCRECGGSGICTHGRRRTECRECGGASICEHGKRKWRCKDCNGASICTHGKEKNRCRDCGGASICVHDKARYLCAECKTNTDAAADGKKSNPISPLPSDSQEDLREVHDEDEMKDHVAEAAAAMEEDEEEGEPPVHPVPEEEPAVFDLPSAPLPGALPAEEMKEAVADVEMKGDE</sequence>
<feature type="compositionally biased region" description="Basic residues" evidence="1">
    <location>
        <begin position="75"/>
        <end position="85"/>
    </location>
</feature>
<evidence type="ECO:0000313" key="2">
    <source>
        <dbReference type="EMBL" id="CEM16637.1"/>
    </source>
</evidence>
<organism evidence="2">
    <name type="scientific">Chromera velia CCMP2878</name>
    <dbReference type="NCBI Taxonomy" id="1169474"/>
    <lineage>
        <taxon>Eukaryota</taxon>
        <taxon>Sar</taxon>
        <taxon>Alveolata</taxon>
        <taxon>Colpodellida</taxon>
        <taxon>Chromeraceae</taxon>
        <taxon>Chromera</taxon>
    </lineage>
</organism>
<dbReference type="VEuPathDB" id="CryptoDB:Cvel_3632"/>